<dbReference type="PANTHER" id="PTHR13847">
    <property type="entry name" value="SARCOSINE DEHYDROGENASE-RELATED"/>
    <property type="match status" value="1"/>
</dbReference>
<keyword evidence="3 7" id="KW-0560">Oxidoreductase</keyword>
<comment type="pathway">
    <text evidence="1">Cofactor biosynthesis; thiamine diphosphate biosynthesis.</text>
</comment>
<name>A0ABT3DP17_9BACI</name>
<organism evidence="7 8">
    <name type="scientific">Metabacillus halosaccharovorans</name>
    <dbReference type="NCBI Taxonomy" id="930124"/>
    <lineage>
        <taxon>Bacteria</taxon>
        <taxon>Bacillati</taxon>
        <taxon>Bacillota</taxon>
        <taxon>Bacilli</taxon>
        <taxon>Bacillales</taxon>
        <taxon>Bacillaceae</taxon>
        <taxon>Metabacillus</taxon>
    </lineage>
</organism>
<dbReference type="GO" id="GO:0043799">
    <property type="term" value="F:glycine oxidase activity"/>
    <property type="evidence" value="ECO:0007669"/>
    <property type="project" value="UniProtKB-EC"/>
</dbReference>
<gene>
    <name evidence="7" type="primary">thiO</name>
    <name evidence="7" type="ORF">OIH86_24430</name>
</gene>
<reference evidence="7 8" key="1">
    <citation type="submission" date="2022-10" db="EMBL/GenBank/DDBJ databases">
        <title>Draft genome assembly of moderately radiation resistant bacterium Metabacillus halosaccharovorans.</title>
        <authorList>
            <person name="Pal S."/>
            <person name="Gopinathan A."/>
        </authorList>
    </citation>
    <scope>NUCLEOTIDE SEQUENCE [LARGE SCALE GENOMIC DNA]</scope>
    <source>
        <strain evidence="7 8">VITHBRA001</strain>
    </source>
</reference>
<evidence type="ECO:0000313" key="7">
    <source>
        <dbReference type="EMBL" id="MCV9888806.1"/>
    </source>
</evidence>
<dbReference type="Gene3D" id="3.50.50.60">
    <property type="entry name" value="FAD/NAD(P)-binding domain"/>
    <property type="match status" value="1"/>
</dbReference>
<keyword evidence="2" id="KW-0784">Thiamine biosynthesis</keyword>
<evidence type="ECO:0000256" key="5">
    <source>
        <dbReference type="ARBA" id="ARBA00050018"/>
    </source>
</evidence>
<comment type="catalytic activity">
    <reaction evidence="4">
        <text>glycine + O2 + H2O = glyoxylate + H2O2 + NH4(+)</text>
        <dbReference type="Rhea" id="RHEA:11532"/>
        <dbReference type="ChEBI" id="CHEBI:15377"/>
        <dbReference type="ChEBI" id="CHEBI:15379"/>
        <dbReference type="ChEBI" id="CHEBI:16240"/>
        <dbReference type="ChEBI" id="CHEBI:28938"/>
        <dbReference type="ChEBI" id="CHEBI:36655"/>
        <dbReference type="ChEBI" id="CHEBI:57305"/>
        <dbReference type="EC" id="1.4.3.19"/>
    </reaction>
</comment>
<evidence type="ECO:0000256" key="1">
    <source>
        <dbReference type="ARBA" id="ARBA00004948"/>
    </source>
</evidence>
<dbReference type="SUPFAM" id="SSF54373">
    <property type="entry name" value="FAD-linked reductases, C-terminal domain"/>
    <property type="match status" value="1"/>
</dbReference>
<dbReference type="EMBL" id="JAOYEY010000051">
    <property type="protein sequence ID" value="MCV9888806.1"/>
    <property type="molecule type" value="Genomic_DNA"/>
</dbReference>
<dbReference type="SUPFAM" id="SSF51905">
    <property type="entry name" value="FAD/NAD(P)-binding domain"/>
    <property type="match status" value="1"/>
</dbReference>
<proteinExistence type="predicted"/>
<evidence type="ECO:0000259" key="6">
    <source>
        <dbReference type="Pfam" id="PF01266"/>
    </source>
</evidence>
<evidence type="ECO:0000313" key="8">
    <source>
        <dbReference type="Proteomes" id="UP001526147"/>
    </source>
</evidence>
<dbReference type="EC" id="1.4.3.19" evidence="5"/>
<sequence>MSKHYDVGIVGGGIIGQSIAYQLAKEGISVLVLDRHKGGSGATSAAAGMLGANSELEQNDAFFQFAKESQRQYHLLQDELSNFSQIHIQLVDKGMYKVALSQEEAIALKNAVQHHETLEWHTRETVLNHEPSVSSEIEGALHIPEDGHVSPKHVCEAFTKSASLLGATFIENAPVQSIKKASVNDYILSTPQGDFTCNKVVIANGVWSGYFFKQLGLPNRMKPVKGECLAVKSNTLHLEKTIFYDHCYIVPKGDGRFVVGATMVEDDWSTTPSLGGIHALIEKVSPLVPGISSAQLISTWAGLRPQSEDGKPYIGVHPEDDNILFATGHYRNGILLAPKTGTMIRDFILKKKIDENYVRAFSVTRNLAQSNEVIV</sequence>
<dbReference type="PANTHER" id="PTHR13847:SF289">
    <property type="entry name" value="GLYCINE OXIDASE"/>
    <property type="match status" value="1"/>
</dbReference>
<dbReference type="Gene3D" id="3.30.9.10">
    <property type="entry name" value="D-Amino Acid Oxidase, subunit A, domain 2"/>
    <property type="match status" value="1"/>
</dbReference>
<dbReference type="InterPro" id="IPR006076">
    <property type="entry name" value="FAD-dep_OxRdtase"/>
</dbReference>
<dbReference type="Proteomes" id="UP001526147">
    <property type="component" value="Unassembled WGS sequence"/>
</dbReference>
<evidence type="ECO:0000256" key="3">
    <source>
        <dbReference type="ARBA" id="ARBA00023002"/>
    </source>
</evidence>
<comment type="caution">
    <text evidence="7">The sequence shown here is derived from an EMBL/GenBank/DDBJ whole genome shotgun (WGS) entry which is preliminary data.</text>
</comment>
<dbReference type="NCBIfam" id="TIGR02352">
    <property type="entry name" value="thiamin_ThiO"/>
    <property type="match status" value="1"/>
</dbReference>
<dbReference type="RefSeq" id="WP_264144834.1">
    <property type="nucleotide sequence ID" value="NZ_JAOYEY010000051.1"/>
</dbReference>
<keyword evidence="8" id="KW-1185">Reference proteome</keyword>
<evidence type="ECO:0000256" key="4">
    <source>
        <dbReference type="ARBA" id="ARBA00049872"/>
    </source>
</evidence>
<protein>
    <recommendedName>
        <fullName evidence="5">glycine oxidase</fullName>
        <ecNumber evidence="5">1.4.3.19</ecNumber>
    </recommendedName>
</protein>
<feature type="domain" description="FAD dependent oxidoreductase" evidence="6">
    <location>
        <begin position="6"/>
        <end position="344"/>
    </location>
</feature>
<accession>A0ABT3DP17</accession>
<dbReference type="InterPro" id="IPR036188">
    <property type="entry name" value="FAD/NAD-bd_sf"/>
</dbReference>
<evidence type="ECO:0000256" key="2">
    <source>
        <dbReference type="ARBA" id="ARBA00022977"/>
    </source>
</evidence>
<dbReference type="Pfam" id="PF01266">
    <property type="entry name" value="DAO"/>
    <property type="match status" value="1"/>
</dbReference>
<dbReference type="InterPro" id="IPR012727">
    <property type="entry name" value="Gly_oxidase_ThiO"/>
</dbReference>